<dbReference type="AlphaFoldDB" id="A0A146KSV4"/>
<feature type="compositionally biased region" description="Low complexity" evidence="1">
    <location>
        <begin position="49"/>
        <end position="60"/>
    </location>
</feature>
<sequence length="102" mass="11337">MTTEVILWSADGVMLGTLATGRELDDLSCGKRFGLNPYTYYYDNSINNTHTNGNSSSGNSKQKQMHTSTSLPLDTDNCSADKRIESKKRLKKKKKCADKIKA</sequence>
<proteinExistence type="predicted"/>
<gene>
    <name evidence="2" type="ORF">g.2785</name>
</gene>
<name>A0A146KSV4_LYGHE</name>
<dbReference type="EMBL" id="GDHC01019068">
    <property type="protein sequence ID" value="JAP99560.1"/>
    <property type="molecule type" value="Transcribed_RNA"/>
</dbReference>
<feature type="region of interest" description="Disordered" evidence="1">
    <location>
        <begin position="49"/>
        <end position="84"/>
    </location>
</feature>
<evidence type="ECO:0000256" key="1">
    <source>
        <dbReference type="SAM" id="MobiDB-lite"/>
    </source>
</evidence>
<accession>A0A146KSV4</accession>
<evidence type="ECO:0000313" key="2">
    <source>
        <dbReference type="EMBL" id="JAP99560.1"/>
    </source>
</evidence>
<feature type="compositionally biased region" description="Polar residues" evidence="1">
    <location>
        <begin position="61"/>
        <end position="78"/>
    </location>
</feature>
<protein>
    <submittedName>
        <fullName evidence="2">Uncharacterized protein</fullName>
    </submittedName>
</protein>
<reference evidence="2" key="1">
    <citation type="journal article" date="2016" name="Gigascience">
        <title>De novo construction of an expanded transcriptome assembly for the western tarnished plant bug, Lygus hesperus.</title>
        <authorList>
            <person name="Tassone E.E."/>
            <person name="Geib S.M."/>
            <person name="Hall B."/>
            <person name="Fabrick J.A."/>
            <person name="Brent C.S."/>
            <person name="Hull J.J."/>
        </authorList>
    </citation>
    <scope>NUCLEOTIDE SEQUENCE</scope>
</reference>
<organism evidence="2">
    <name type="scientific">Lygus hesperus</name>
    <name type="common">Western plant bug</name>
    <dbReference type="NCBI Taxonomy" id="30085"/>
    <lineage>
        <taxon>Eukaryota</taxon>
        <taxon>Metazoa</taxon>
        <taxon>Ecdysozoa</taxon>
        <taxon>Arthropoda</taxon>
        <taxon>Hexapoda</taxon>
        <taxon>Insecta</taxon>
        <taxon>Pterygota</taxon>
        <taxon>Neoptera</taxon>
        <taxon>Paraneoptera</taxon>
        <taxon>Hemiptera</taxon>
        <taxon>Heteroptera</taxon>
        <taxon>Panheteroptera</taxon>
        <taxon>Cimicomorpha</taxon>
        <taxon>Miridae</taxon>
        <taxon>Mirini</taxon>
        <taxon>Lygus</taxon>
    </lineage>
</organism>